<name>A0A2A2J5V7_9BILA</name>
<proteinExistence type="predicted"/>
<sequence>MGANRHKGYDVGHIIPAFLFGSDEGENLFCQNSEYNRAMGRRFETKLKATAKEMMEKGRVKKPVFAEFIMERLYNDPSRPDVPSSLNYGYRFRIGDKIVHQCTFELPNPSSAYDDILENASKLLRNPYVKCEECGKTFARSGVCVCVIVWREVMFVYLLVVLPGCPAKDN</sequence>
<reference evidence="1 2" key="1">
    <citation type="journal article" date="2017" name="Curr. Biol.">
        <title>Genome architecture and evolution of a unichromosomal asexual nematode.</title>
        <authorList>
            <person name="Fradin H."/>
            <person name="Zegar C."/>
            <person name="Gutwein M."/>
            <person name="Lucas J."/>
            <person name="Kovtun M."/>
            <person name="Corcoran D."/>
            <person name="Baugh L.R."/>
            <person name="Kiontke K."/>
            <person name="Gunsalus K."/>
            <person name="Fitch D.H."/>
            <person name="Piano F."/>
        </authorList>
    </citation>
    <scope>NUCLEOTIDE SEQUENCE [LARGE SCALE GENOMIC DNA]</scope>
    <source>
        <strain evidence="1">PF1309</strain>
    </source>
</reference>
<protein>
    <submittedName>
        <fullName evidence="1">Uncharacterized protein</fullName>
    </submittedName>
</protein>
<organism evidence="1 2">
    <name type="scientific">Diploscapter pachys</name>
    <dbReference type="NCBI Taxonomy" id="2018661"/>
    <lineage>
        <taxon>Eukaryota</taxon>
        <taxon>Metazoa</taxon>
        <taxon>Ecdysozoa</taxon>
        <taxon>Nematoda</taxon>
        <taxon>Chromadorea</taxon>
        <taxon>Rhabditida</taxon>
        <taxon>Rhabditina</taxon>
        <taxon>Rhabditomorpha</taxon>
        <taxon>Rhabditoidea</taxon>
        <taxon>Rhabditidae</taxon>
        <taxon>Diploscapter</taxon>
    </lineage>
</organism>
<dbReference type="AlphaFoldDB" id="A0A2A2J5V7"/>
<evidence type="ECO:0000313" key="1">
    <source>
        <dbReference type="EMBL" id="PAV57004.1"/>
    </source>
</evidence>
<accession>A0A2A2J5V7</accession>
<gene>
    <name evidence="1" type="ORF">WR25_01742</name>
</gene>
<comment type="caution">
    <text evidence="1">The sequence shown here is derived from an EMBL/GenBank/DDBJ whole genome shotgun (WGS) entry which is preliminary data.</text>
</comment>
<dbReference type="Proteomes" id="UP000218231">
    <property type="component" value="Unassembled WGS sequence"/>
</dbReference>
<keyword evidence="2" id="KW-1185">Reference proteome</keyword>
<dbReference type="EMBL" id="LIAE01010658">
    <property type="protein sequence ID" value="PAV57004.1"/>
    <property type="molecule type" value="Genomic_DNA"/>
</dbReference>
<evidence type="ECO:0000313" key="2">
    <source>
        <dbReference type="Proteomes" id="UP000218231"/>
    </source>
</evidence>